<dbReference type="RefSeq" id="WP_366193027.1">
    <property type="nucleotide sequence ID" value="NZ_JBFBVU010000011.1"/>
</dbReference>
<accession>A0ABV3L6R2</accession>
<gene>
    <name evidence="2" type="ORF">AB0T83_10715</name>
</gene>
<proteinExistence type="predicted"/>
<organism evidence="2 3">
    <name type="scientific">Meridianimarinicoccus marinus</name>
    <dbReference type="NCBI Taxonomy" id="3231483"/>
    <lineage>
        <taxon>Bacteria</taxon>
        <taxon>Pseudomonadati</taxon>
        <taxon>Pseudomonadota</taxon>
        <taxon>Alphaproteobacteria</taxon>
        <taxon>Rhodobacterales</taxon>
        <taxon>Paracoccaceae</taxon>
        <taxon>Meridianimarinicoccus</taxon>
    </lineage>
</organism>
<keyword evidence="1" id="KW-0732">Signal</keyword>
<evidence type="ECO:0000256" key="1">
    <source>
        <dbReference type="SAM" id="SignalP"/>
    </source>
</evidence>
<comment type="caution">
    <text evidence="2">The sequence shown here is derived from an EMBL/GenBank/DDBJ whole genome shotgun (WGS) entry which is preliminary data.</text>
</comment>
<protein>
    <recommendedName>
        <fullName evidence="4">Secreted protein</fullName>
    </recommendedName>
</protein>
<reference evidence="2 3" key="1">
    <citation type="submission" date="2024-07" db="EMBL/GenBank/DDBJ databases">
        <authorList>
            <person name="Kang M."/>
        </authorList>
    </citation>
    <scope>NUCLEOTIDE SEQUENCE [LARGE SCALE GENOMIC DNA]</scope>
    <source>
        <strain evidence="2 3">DFM31</strain>
    </source>
</reference>
<sequence>MTKVLFHPPTATRALAALLVLAGPALAQQQTTPVDVTNARDMRFCEVLVIKDGFVDIYNTSGLNACPEDAWQGLDPAAEAKARGADAIQKNGPHFWVMDAQTIGFGATETFNGIDARWGARLPQAALGGSKGADPYKPFKTCKTQKMVYDAGKPVWEMIDASGQVWVLQAHEAAFSLADLDTLGDRMQTLPEGWSWRTRVLDEALVLDLREADCNMGIGDEFHQYYTLVPASGG</sequence>
<feature type="chain" id="PRO_5045847230" description="Secreted protein" evidence="1">
    <location>
        <begin position="28"/>
        <end position="234"/>
    </location>
</feature>
<evidence type="ECO:0000313" key="3">
    <source>
        <dbReference type="Proteomes" id="UP001553161"/>
    </source>
</evidence>
<keyword evidence="3" id="KW-1185">Reference proteome</keyword>
<evidence type="ECO:0008006" key="4">
    <source>
        <dbReference type="Google" id="ProtNLM"/>
    </source>
</evidence>
<dbReference type="Proteomes" id="UP001553161">
    <property type="component" value="Unassembled WGS sequence"/>
</dbReference>
<feature type="signal peptide" evidence="1">
    <location>
        <begin position="1"/>
        <end position="27"/>
    </location>
</feature>
<dbReference type="EMBL" id="JBFBVU010000011">
    <property type="protein sequence ID" value="MEV8467251.1"/>
    <property type="molecule type" value="Genomic_DNA"/>
</dbReference>
<name>A0ABV3L6R2_9RHOB</name>
<evidence type="ECO:0000313" key="2">
    <source>
        <dbReference type="EMBL" id="MEV8467251.1"/>
    </source>
</evidence>